<protein>
    <recommendedName>
        <fullName evidence="3">HDOD domain-containing protein</fullName>
    </recommendedName>
</protein>
<dbReference type="EMBL" id="CP052766">
    <property type="protein sequence ID" value="QJR81757.1"/>
    <property type="molecule type" value="Genomic_DNA"/>
</dbReference>
<keyword evidence="2" id="KW-1185">Reference proteome</keyword>
<accession>A0A6M4MFK4</accession>
<evidence type="ECO:0000313" key="2">
    <source>
        <dbReference type="Proteomes" id="UP000219285"/>
    </source>
</evidence>
<organism evidence="1 2">
    <name type="scientific">Alteromonas pelagimontana</name>
    <dbReference type="NCBI Taxonomy" id="1858656"/>
    <lineage>
        <taxon>Bacteria</taxon>
        <taxon>Pseudomonadati</taxon>
        <taxon>Pseudomonadota</taxon>
        <taxon>Gammaproteobacteria</taxon>
        <taxon>Alteromonadales</taxon>
        <taxon>Alteromonadaceae</taxon>
        <taxon>Alteromonas/Salinimonas group</taxon>
        <taxon>Alteromonas</taxon>
    </lineage>
</organism>
<gene>
    <name evidence="1" type="ORF">CA267_013810</name>
</gene>
<sequence length="558" mass="62430">MSLITDEYRQLVLLTNRATQAATSGVDKVNPVESGLKAAKATLHFARHHPDAALSAFAAAAHDKSIIHIPAFKTALIIAILSYRSQLNEHYAQHLIGASFCLTACLPPDGHADIIDGKKSRLVNLLAQKCARLKLSLWRDIIKTHRLVNHERSISFITSGALNDSQRWFLLAAYIAKESPKQPLSQIIRQIVSYIPARFHTLMAQWLSFPGEYLPGSQCVYHGDRIILLTVSKKCLGAVRFHAHAPPEFITLSSEELCYEATSTVTLANWSKYAEKYTHECKALQSPDWPYALTFPVSYPPARLLRIIDMLHKSDTDIPTLVTEVTQEPLFSKALTQAATQDNRMQLPVNDVKQAVLTYGFERVGDMLVQQALTQRLTQRFYPLEHTCYQFSALAAGVASCLATMTKSRLTSESAGLISTFLTGPLFSIPALKILCRFPHSELRHFDINCLIKLAPGMRLSDLAKDLAKSWHQPQLHIAIISQMGKLPAECPESIKREYGIIMLSLYWSRKWLFASSPPCSDTQEALNQASTLLNLDEDTEAILQEQFSHQIFTHLSL</sequence>
<evidence type="ECO:0000313" key="1">
    <source>
        <dbReference type="EMBL" id="QJR81757.1"/>
    </source>
</evidence>
<reference evidence="1 2" key="2">
    <citation type="submission" date="2020-04" db="EMBL/GenBank/DDBJ databases">
        <title>Complete genome sequence of Alteromonas pelagimontana 5.12T.</title>
        <authorList>
            <person name="Sinha R.K."/>
            <person name="Krishnan K.P."/>
            <person name="Kurian J.P."/>
        </authorList>
    </citation>
    <scope>NUCLEOTIDE SEQUENCE [LARGE SCALE GENOMIC DNA]</scope>
    <source>
        <strain evidence="1 2">5.12</strain>
    </source>
</reference>
<dbReference type="Proteomes" id="UP000219285">
    <property type="component" value="Chromosome"/>
</dbReference>
<dbReference type="RefSeq" id="WP_097349197.1">
    <property type="nucleotide sequence ID" value="NZ_CP052766.1"/>
</dbReference>
<dbReference type="Gene3D" id="1.10.3210.10">
    <property type="entry name" value="Hypothetical protein af1432"/>
    <property type="match status" value="1"/>
</dbReference>
<dbReference type="KEGG" id="apel:CA267_013810"/>
<reference evidence="2" key="1">
    <citation type="submission" date="2014-12" db="EMBL/GenBank/DDBJ databases">
        <title>Complete genome sequence of a multi-drug resistant Klebsiella pneumoniae.</title>
        <authorList>
            <person name="Hua X."/>
            <person name="Chen Q."/>
            <person name="Li X."/>
            <person name="Feng Y."/>
            <person name="Ruan Z."/>
            <person name="Yu Y."/>
        </authorList>
    </citation>
    <scope>NUCLEOTIDE SEQUENCE [LARGE SCALE GENOMIC DNA]</scope>
    <source>
        <strain evidence="2">5.12</strain>
    </source>
</reference>
<dbReference type="SUPFAM" id="SSF109604">
    <property type="entry name" value="HD-domain/PDEase-like"/>
    <property type="match status" value="1"/>
</dbReference>
<name>A0A6M4MFK4_9ALTE</name>
<dbReference type="OrthoDB" id="6335332at2"/>
<dbReference type="AlphaFoldDB" id="A0A6M4MFK4"/>
<evidence type="ECO:0008006" key="3">
    <source>
        <dbReference type="Google" id="ProtNLM"/>
    </source>
</evidence>
<proteinExistence type="predicted"/>